<comment type="caution">
    <text evidence="1">The sequence shown here is derived from an EMBL/GenBank/DDBJ whole genome shotgun (WGS) entry which is preliminary data.</text>
</comment>
<evidence type="ECO:0000313" key="1">
    <source>
        <dbReference type="EMBL" id="KAI5075595.1"/>
    </source>
</evidence>
<protein>
    <submittedName>
        <fullName evidence="1">Uncharacterized protein</fullName>
    </submittedName>
</protein>
<reference evidence="1" key="1">
    <citation type="submission" date="2021-01" db="EMBL/GenBank/DDBJ databases">
        <title>Adiantum capillus-veneris genome.</title>
        <authorList>
            <person name="Fang Y."/>
            <person name="Liao Q."/>
        </authorList>
    </citation>
    <scope>NUCLEOTIDE SEQUENCE</scope>
    <source>
        <strain evidence="1">H3</strain>
        <tissue evidence="1">Leaf</tissue>
    </source>
</reference>
<dbReference type="Proteomes" id="UP000886520">
    <property type="component" value="Chromosome 9"/>
</dbReference>
<name>A0A9D4ZJW2_ADICA</name>
<accession>A0A9D4ZJW2</accession>
<sequence length="66" mass="7334">MRVHFTKFGASNGQTNLDEQIAMRLEIALSCIHQGRSLSWAPLRRSSSLTQVSLEFGSLSKELVSL</sequence>
<dbReference type="AlphaFoldDB" id="A0A9D4ZJW2"/>
<evidence type="ECO:0000313" key="2">
    <source>
        <dbReference type="Proteomes" id="UP000886520"/>
    </source>
</evidence>
<proteinExistence type="predicted"/>
<gene>
    <name evidence="1" type="ORF">GOP47_0009671</name>
</gene>
<dbReference type="EMBL" id="JABFUD020000009">
    <property type="protein sequence ID" value="KAI5075595.1"/>
    <property type="molecule type" value="Genomic_DNA"/>
</dbReference>
<organism evidence="1 2">
    <name type="scientific">Adiantum capillus-veneris</name>
    <name type="common">Maidenhair fern</name>
    <dbReference type="NCBI Taxonomy" id="13818"/>
    <lineage>
        <taxon>Eukaryota</taxon>
        <taxon>Viridiplantae</taxon>
        <taxon>Streptophyta</taxon>
        <taxon>Embryophyta</taxon>
        <taxon>Tracheophyta</taxon>
        <taxon>Polypodiopsida</taxon>
        <taxon>Polypodiidae</taxon>
        <taxon>Polypodiales</taxon>
        <taxon>Pteridineae</taxon>
        <taxon>Pteridaceae</taxon>
        <taxon>Vittarioideae</taxon>
        <taxon>Adiantum</taxon>
    </lineage>
</organism>
<keyword evidence="2" id="KW-1185">Reference proteome</keyword>